<name>A0A3S0A8Q9_9HYPH</name>
<evidence type="ECO:0000313" key="2">
    <source>
        <dbReference type="EMBL" id="RST87237.1"/>
    </source>
</evidence>
<accession>A0A3S0A8Q9</accession>
<dbReference type="Pfam" id="PF00535">
    <property type="entry name" value="Glycos_transf_2"/>
    <property type="match status" value="1"/>
</dbReference>
<dbReference type="GO" id="GO:0016740">
    <property type="term" value="F:transferase activity"/>
    <property type="evidence" value="ECO:0007669"/>
    <property type="project" value="UniProtKB-KW"/>
</dbReference>
<evidence type="ECO:0000313" key="3">
    <source>
        <dbReference type="Proteomes" id="UP000278398"/>
    </source>
</evidence>
<comment type="caution">
    <text evidence="2">The sequence shown here is derived from an EMBL/GenBank/DDBJ whole genome shotgun (WGS) entry which is preliminary data.</text>
</comment>
<organism evidence="2 3">
    <name type="scientific">Aquibium carbonis</name>
    <dbReference type="NCBI Taxonomy" id="2495581"/>
    <lineage>
        <taxon>Bacteria</taxon>
        <taxon>Pseudomonadati</taxon>
        <taxon>Pseudomonadota</taxon>
        <taxon>Alphaproteobacteria</taxon>
        <taxon>Hyphomicrobiales</taxon>
        <taxon>Phyllobacteriaceae</taxon>
        <taxon>Aquibium</taxon>
    </lineage>
</organism>
<dbReference type="Gene3D" id="3.90.550.10">
    <property type="entry name" value="Spore Coat Polysaccharide Biosynthesis Protein SpsA, Chain A"/>
    <property type="match status" value="1"/>
</dbReference>
<dbReference type="InterPro" id="IPR001173">
    <property type="entry name" value="Glyco_trans_2-like"/>
</dbReference>
<keyword evidence="2" id="KW-0808">Transferase</keyword>
<dbReference type="Proteomes" id="UP000278398">
    <property type="component" value="Unassembled WGS sequence"/>
</dbReference>
<gene>
    <name evidence="2" type="ORF">EJC49_06610</name>
</gene>
<dbReference type="EMBL" id="RWKW01000024">
    <property type="protein sequence ID" value="RST87237.1"/>
    <property type="molecule type" value="Genomic_DNA"/>
</dbReference>
<sequence length="302" mass="33401">MPDSPLIAIITPTHNRRAALLRAVESVRAQSLAGWEHVVVDDGSTDGTVDALAAAPDDRLTVLRLPGWRGANAARNAGIEASRAPLVTFLDSDDVFLPNRLRDTVALFDADPDLVLTISSFEHEKNGVVRRVSNPPARLDAAGLESAIVGDLISVAGSAITVRRQALDEAGRFDETLMRLQDRDLFLRLARRHGARVLPDADWIKYTSPDSISRPHDGYVEAFSELVRRHPCYRHRYPSLAAYMVARRLLGRLLQGEFGGAWRDYRVNRASPSLGFSVPTLATAYLPGRRQRRRLRDALRAG</sequence>
<dbReference type="OrthoDB" id="9794124at2"/>
<evidence type="ECO:0000259" key="1">
    <source>
        <dbReference type="Pfam" id="PF00535"/>
    </source>
</evidence>
<dbReference type="RefSeq" id="WP_126698671.1">
    <property type="nucleotide sequence ID" value="NZ_RWKW01000024.1"/>
</dbReference>
<dbReference type="InterPro" id="IPR050834">
    <property type="entry name" value="Glycosyltransf_2"/>
</dbReference>
<dbReference type="InterPro" id="IPR029044">
    <property type="entry name" value="Nucleotide-diphossugar_trans"/>
</dbReference>
<dbReference type="PANTHER" id="PTHR43685">
    <property type="entry name" value="GLYCOSYLTRANSFERASE"/>
    <property type="match status" value="1"/>
</dbReference>
<protein>
    <submittedName>
        <fullName evidence="2">Glycosyltransferase family 2 protein</fullName>
    </submittedName>
</protein>
<reference evidence="2 3" key="1">
    <citation type="submission" date="2018-12" db="EMBL/GenBank/DDBJ databases">
        <title>Mesorhizobium carbonis sp. nov., isolated from coal mine water.</title>
        <authorList>
            <person name="Xin W."/>
            <person name="Xu Z."/>
            <person name="Xiang F."/>
            <person name="Zhang J."/>
            <person name="Xi L."/>
            <person name="Liu J."/>
        </authorList>
    </citation>
    <scope>NUCLEOTIDE SEQUENCE [LARGE SCALE GENOMIC DNA]</scope>
    <source>
        <strain evidence="2 3">B2.3</strain>
    </source>
</reference>
<dbReference type="CDD" id="cd00761">
    <property type="entry name" value="Glyco_tranf_GTA_type"/>
    <property type="match status" value="1"/>
</dbReference>
<dbReference type="PANTHER" id="PTHR43685:SF2">
    <property type="entry name" value="GLYCOSYLTRANSFERASE 2-LIKE DOMAIN-CONTAINING PROTEIN"/>
    <property type="match status" value="1"/>
</dbReference>
<keyword evidence="3" id="KW-1185">Reference proteome</keyword>
<dbReference type="AlphaFoldDB" id="A0A3S0A8Q9"/>
<feature type="domain" description="Glycosyltransferase 2-like" evidence="1">
    <location>
        <begin position="9"/>
        <end position="133"/>
    </location>
</feature>
<dbReference type="SUPFAM" id="SSF53448">
    <property type="entry name" value="Nucleotide-diphospho-sugar transferases"/>
    <property type="match status" value="1"/>
</dbReference>
<proteinExistence type="predicted"/>